<dbReference type="GO" id="GO:0006508">
    <property type="term" value="P:proteolysis"/>
    <property type="evidence" value="ECO:0007669"/>
    <property type="project" value="UniProtKB-KW"/>
</dbReference>
<evidence type="ECO:0000256" key="1">
    <source>
        <dbReference type="ARBA" id="ARBA00022536"/>
    </source>
</evidence>
<accession>A0A8S1GPG0</accession>
<sequence length="705" mass="77208">MMPPTKLLLIFFVFLVANVKAQDFMSFLSPFLGGGGGGGGGGNPLGAAGGLFQQFAPSGGGNGGGFGDLFKLGSSFLNRMPPPGQPAPAAGPRPAPAPVPTDADYATDLESVNAAPARTHAVRTNPHPRPSQGDYDDNIDMSLTRIGHNGQQASPSIFKFMDDVFLTTAAPKTTPFTFAPFTFPTVGSTTPFTFPTIATPPVTLKPVIPTTASPKLFAHNAARMIREIATFSDTHGGQNQDYGAVQSLMEAFFEAVATNKPTPADVPIKAWTDGTELGPNRVLTNKLFESDMVLTVITGAVYRWPTGPIPYRFKGGDEEWKGLIKKGLNLWERETCVRWQENGPGKDYVIFFRGSGCYSSVGRTGGSQMISIGYGCEDTGIISHEVGHSLGFWHEQSRPDRDQYIDLRKEWIIKGTDGNFERRSWEEIEDMGLPYDLGSVMHYGGLAFTKDWDQVTMATRDKKFQRTIGQRAKPSFIDVKQVNRLYCNNVCPQMACEHGGYADPNDCSKCKCPDGLAGRTCELVAPGTDAGCGGELIATGEWQVLNYRGKRNCNWRIKAPNSRIRFILNEIRYRCEQTCKAFIEIKSNSDFQQTGFRTCCFEEHVDSKSDQSEMLVMSNAKAIDYEVSFVLKYIADNGQPLPTPPPSTWVPGKENRPFRGDTGGPIEKFILNAIPKIRDPNRPLESVVSIVTQYGLATLFGVSQQ</sequence>
<dbReference type="PANTHER" id="PTHR10127">
    <property type="entry name" value="DISCOIDIN, CUB, EGF, LAMININ , AND ZINC METALLOPROTEASE DOMAIN CONTAINING"/>
    <property type="match status" value="1"/>
</dbReference>
<comment type="caution">
    <text evidence="14">The sequence shown here is derived from an EMBL/GenBank/DDBJ whole genome shotgun (WGS) entry which is preliminary data.</text>
</comment>
<evidence type="ECO:0000259" key="13">
    <source>
        <dbReference type="PROSITE" id="PS51864"/>
    </source>
</evidence>
<evidence type="ECO:0000256" key="7">
    <source>
        <dbReference type="ARBA" id="ARBA00023145"/>
    </source>
</evidence>
<dbReference type="OrthoDB" id="291007at2759"/>
<evidence type="ECO:0000256" key="10">
    <source>
        <dbReference type="PROSITE-ProRule" id="PRU01211"/>
    </source>
</evidence>
<dbReference type="SUPFAM" id="SSF49854">
    <property type="entry name" value="Spermadhesin, CUB domain"/>
    <property type="match status" value="1"/>
</dbReference>
<dbReference type="SUPFAM" id="SSF55486">
    <property type="entry name" value="Metalloproteases ('zincins'), catalytic domain"/>
    <property type="match status" value="1"/>
</dbReference>
<keyword evidence="6 10" id="KW-0482">Metalloprotease</keyword>
<name>A0A8S1GPG0_9PELO</name>
<dbReference type="InterPro" id="IPR035914">
    <property type="entry name" value="Sperma_CUB_dom_sf"/>
</dbReference>
<evidence type="ECO:0000256" key="8">
    <source>
        <dbReference type="ARBA" id="ARBA00023157"/>
    </source>
</evidence>
<evidence type="ECO:0000256" key="11">
    <source>
        <dbReference type="RuleBase" id="RU361183"/>
    </source>
</evidence>
<dbReference type="FunFam" id="3.40.390.10:FF:000028">
    <property type="entry name" value="Zinc metalloproteinase"/>
    <property type="match status" value="1"/>
</dbReference>
<feature type="binding site" evidence="10">
    <location>
        <position position="388"/>
    </location>
    <ligand>
        <name>Zn(2+)</name>
        <dbReference type="ChEBI" id="CHEBI:29105"/>
        <note>catalytic</note>
    </ligand>
</feature>
<dbReference type="Pfam" id="PF01400">
    <property type="entry name" value="Astacin"/>
    <property type="match status" value="1"/>
</dbReference>
<dbReference type="EC" id="3.4.24.-" evidence="11"/>
<evidence type="ECO:0000256" key="3">
    <source>
        <dbReference type="ARBA" id="ARBA00022723"/>
    </source>
</evidence>
<dbReference type="InterPro" id="IPR000859">
    <property type="entry name" value="CUB_dom"/>
</dbReference>
<protein>
    <recommendedName>
        <fullName evidence="11">Metalloendopeptidase</fullName>
        <ecNumber evidence="11">3.4.24.-</ecNumber>
    </recommendedName>
</protein>
<dbReference type="SMART" id="SM00235">
    <property type="entry name" value="ZnMc"/>
    <property type="match status" value="1"/>
</dbReference>
<feature type="chain" id="PRO_5035963751" description="Metalloendopeptidase" evidence="11">
    <location>
        <begin position="22"/>
        <end position="705"/>
    </location>
</feature>
<feature type="region of interest" description="Disordered" evidence="12">
    <location>
        <begin position="77"/>
        <end position="137"/>
    </location>
</feature>
<keyword evidence="15" id="KW-1185">Reference proteome</keyword>
<dbReference type="GO" id="GO:0018996">
    <property type="term" value="P:molting cycle, collagen and cuticulin-based cuticle"/>
    <property type="evidence" value="ECO:0007669"/>
    <property type="project" value="UniProtKB-ARBA"/>
</dbReference>
<keyword evidence="8" id="KW-1015">Disulfide bond</keyword>
<proteinExistence type="predicted"/>
<dbReference type="GO" id="GO:0008270">
    <property type="term" value="F:zinc ion binding"/>
    <property type="evidence" value="ECO:0007669"/>
    <property type="project" value="UniProtKB-UniRule"/>
</dbReference>
<comment type="caution">
    <text evidence="10">Lacks conserved residue(s) required for the propagation of feature annotation.</text>
</comment>
<dbReference type="InterPro" id="IPR034035">
    <property type="entry name" value="Astacin-like_dom"/>
</dbReference>
<dbReference type="Gene3D" id="3.40.390.10">
    <property type="entry name" value="Collagenase (Catalytic Domain)"/>
    <property type="match status" value="1"/>
</dbReference>
<dbReference type="PRINTS" id="PR00480">
    <property type="entry name" value="ASTACIN"/>
</dbReference>
<evidence type="ECO:0000256" key="12">
    <source>
        <dbReference type="SAM" id="MobiDB-lite"/>
    </source>
</evidence>
<keyword evidence="11" id="KW-0732">Signal</keyword>
<dbReference type="SMART" id="SM00042">
    <property type="entry name" value="CUB"/>
    <property type="match status" value="1"/>
</dbReference>
<keyword evidence="2 10" id="KW-0645">Protease</keyword>
<organism evidence="14 15">
    <name type="scientific">Caenorhabditis auriculariae</name>
    <dbReference type="NCBI Taxonomy" id="2777116"/>
    <lineage>
        <taxon>Eukaryota</taxon>
        <taxon>Metazoa</taxon>
        <taxon>Ecdysozoa</taxon>
        <taxon>Nematoda</taxon>
        <taxon>Chromadorea</taxon>
        <taxon>Rhabditida</taxon>
        <taxon>Rhabditina</taxon>
        <taxon>Rhabditomorpha</taxon>
        <taxon>Rhabditoidea</taxon>
        <taxon>Rhabditidae</taxon>
        <taxon>Peloderinae</taxon>
        <taxon>Caenorhabditis</taxon>
    </lineage>
</organism>
<keyword evidence="7" id="KW-0865">Zymogen</keyword>
<evidence type="ECO:0000256" key="2">
    <source>
        <dbReference type="ARBA" id="ARBA00022670"/>
    </source>
</evidence>
<evidence type="ECO:0000256" key="4">
    <source>
        <dbReference type="ARBA" id="ARBA00022801"/>
    </source>
</evidence>
<dbReference type="InterPro" id="IPR001506">
    <property type="entry name" value="Peptidase_M12A"/>
</dbReference>
<comment type="cofactor">
    <cofactor evidence="10 11">
        <name>Zn(2+)</name>
        <dbReference type="ChEBI" id="CHEBI:29105"/>
    </cofactor>
    <text evidence="10 11">Binds 1 zinc ion per subunit.</text>
</comment>
<dbReference type="PROSITE" id="PS51864">
    <property type="entry name" value="ASTACIN"/>
    <property type="match status" value="1"/>
</dbReference>
<gene>
    <name evidence="14" type="ORF">CAUJ_LOCUS551</name>
</gene>
<feature type="binding site" evidence="10">
    <location>
        <position position="394"/>
    </location>
    <ligand>
        <name>Zn(2+)</name>
        <dbReference type="ChEBI" id="CHEBI:29105"/>
        <note>catalytic</note>
    </ligand>
</feature>
<feature type="domain" description="Peptidase M12A" evidence="13">
    <location>
        <begin position="295"/>
        <end position="488"/>
    </location>
</feature>
<evidence type="ECO:0000313" key="14">
    <source>
        <dbReference type="EMBL" id="CAD6184632.1"/>
    </source>
</evidence>
<dbReference type="EMBL" id="CAJGYM010000001">
    <property type="protein sequence ID" value="CAD6184632.1"/>
    <property type="molecule type" value="Genomic_DNA"/>
</dbReference>
<dbReference type="AlphaFoldDB" id="A0A8S1GPG0"/>
<dbReference type="InterPro" id="IPR006026">
    <property type="entry name" value="Peptidase_Metallo"/>
</dbReference>
<evidence type="ECO:0000256" key="6">
    <source>
        <dbReference type="ARBA" id="ARBA00023049"/>
    </source>
</evidence>
<evidence type="ECO:0000256" key="5">
    <source>
        <dbReference type="ARBA" id="ARBA00022833"/>
    </source>
</evidence>
<dbReference type="InterPro" id="IPR024079">
    <property type="entry name" value="MetalloPept_cat_dom_sf"/>
</dbReference>
<keyword evidence="4 10" id="KW-0378">Hydrolase</keyword>
<dbReference type="CDD" id="cd04280">
    <property type="entry name" value="ZnMc_astacin_like"/>
    <property type="match status" value="1"/>
</dbReference>
<keyword evidence="1" id="KW-0245">EGF-like domain</keyword>
<dbReference type="GO" id="GO:0004222">
    <property type="term" value="F:metalloendopeptidase activity"/>
    <property type="evidence" value="ECO:0007669"/>
    <property type="project" value="UniProtKB-UniRule"/>
</dbReference>
<dbReference type="PANTHER" id="PTHR10127:SF898">
    <property type="entry name" value="ZINC METALLOPROTEINASE NAS-30"/>
    <property type="match status" value="1"/>
</dbReference>
<keyword evidence="5 10" id="KW-0862">Zinc</keyword>
<dbReference type="Gene3D" id="2.60.120.290">
    <property type="entry name" value="Spermadhesin, CUB domain"/>
    <property type="match status" value="1"/>
</dbReference>
<dbReference type="Proteomes" id="UP000835052">
    <property type="component" value="Unassembled WGS sequence"/>
</dbReference>
<keyword evidence="3 10" id="KW-0479">Metal-binding</keyword>
<feature type="active site" evidence="10">
    <location>
        <position position="385"/>
    </location>
</feature>
<feature type="compositionally biased region" description="Pro residues" evidence="12">
    <location>
        <begin position="80"/>
        <end position="99"/>
    </location>
</feature>
<feature type="signal peptide" evidence="11">
    <location>
        <begin position="1"/>
        <end position="21"/>
    </location>
</feature>
<evidence type="ECO:0000313" key="15">
    <source>
        <dbReference type="Proteomes" id="UP000835052"/>
    </source>
</evidence>
<reference evidence="14" key="1">
    <citation type="submission" date="2020-10" db="EMBL/GenBank/DDBJ databases">
        <authorList>
            <person name="Kikuchi T."/>
        </authorList>
    </citation>
    <scope>NUCLEOTIDE SEQUENCE</scope>
    <source>
        <strain evidence="14">NKZ352</strain>
    </source>
</reference>
<keyword evidence="9" id="KW-0325">Glycoprotein</keyword>
<feature type="binding site" evidence="10">
    <location>
        <position position="384"/>
    </location>
    <ligand>
        <name>Zn(2+)</name>
        <dbReference type="ChEBI" id="CHEBI:29105"/>
        <note>catalytic</note>
    </ligand>
</feature>
<evidence type="ECO:0000256" key="9">
    <source>
        <dbReference type="ARBA" id="ARBA00023180"/>
    </source>
</evidence>